<accession>A0ABP6QGC8</accession>
<dbReference type="EMBL" id="BAAAUV010000014">
    <property type="protein sequence ID" value="GAA3224180.1"/>
    <property type="molecule type" value="Genomic_DNA"/>
</dbReference>
<sequence length="215" mass="23483">MKHWPLYDLRLRTPRLELRLPTLAELDDLADVAVAGIHDPALMPFGFAWTNAEPAELARSVAQFQWRAISQWSPECWSLPLTVFLDGAPIGVQGLDASDFAIKREISSGSWLGRSFQGRGFGTEMRAALLHLAFEGLGALTALSGAHTDNPASIGVSRRLGYLPDGVTHKVVRGARVEELRFTIDRPGWDGHRTVDVSVEGLGPCLELFGLGEGR</sequence>
<comment type="caution">
    <text evidence="2">The sequence shown here is derived from an EMBL/GenBank/DDBJ whole genome shotgun (WGS) entry which is preliminary data.</text>
</comment>
<evidence type="ECO:0000313" key="2">
    <source>
        <dbReference type="EMBL" id="GAA3224180.1"/>
    </source>
</evidence>
<evidence type="ECO:0000313" key="3">
    <source>
        <dbReference type="Proteomes" id="UP001501237"/>
    </source>
</evidence>
<dbReference type="Gene3D" id="3.40.630.30">
    <property type="match status" value="1"/>
</dbReference>
<dbReference type="RefSeq" id="WP_344832846.1">
    <property type="nucleotide sequence ID" value="NZ_BAAAUV010000014.1"/>
</dbReference>
<dbReference type="PROSITE" id="PS51186">
    <property type="entry name" value="GNAT"/>
    <property type="match status" value="1"/>
</dbReference>
<proteinExistence type="predicted"/>
<dbReference type="PANTHER" id="PTHR43441:SF11">
    <property type="entry name" value="RIBOSOMAL-PROTEIN-SERINE ACETYLTRANSFERASE"/>
    <property type="match status" value="1"/>
</dbReference>
<dbReference type="Proteomes" id="UP001501237">
    <property type="component" value="Unassembled WGS sequence"/>
</dbReference>
<reference evidence="3" key="1">
    <citation type="journal article" date="2019" name="Int. J. Syst. Evol. Microbiol.">
        <title>The Global Catalogue of Microorganisms (GCM) 10K type strain sequencing project: providing services to taxonomists for standard genome sequencing and annotation.</title>
        <authorList>
            <consortium name="The Broad Institute Genomics Platform"/>
            <consortium name="The Broad Institute Genome Sequencing Center for Infectious Disease"/>
            <person name="Wu L."/>
            <person name="Ma J."/>
        </authorList>
    </citation>
    <scope>NUCLEOTIDE SEQUENCE [LARGE SCALE GENOMIC DNA]</scope>
    <source>
        <strain evidence="3">JCM 9377</strain>
    </source>
</reference>
<evidence type="ECO:0000259" key="1">
    <source>
        <dbReference type="PROSITE" id="PS51186"/>
    </source>
</evidence>
<dbReference type="InterPro" id="IPR051908">
    <property type="entry name" value="Ribosomal_N-acetyltransferase"/>
</dbReference>
<dbReference type="PANTHER" id="PTHR43441">
    <property type="entry name" value="RIBOSOMAL-PROTEIN-SERINE ACETYLTRANSFERASE"/>
    <property type="match status" value="1"/>
</dbReference>
<feature type="domain" description="N-acetyltransferase" evidence="1">
    <location>
        <begin position="16"/>
        <end position="183"/>
    </location>
</feature>
<keyword evidence="3" id="KW-1185">Reference proteome</keyword>
<name>A0ABP6QGC8_9ACTN</name>
<dbReference type="Pfam" id="PF13302">
    <property type="entry name" value="Acetyltransf_3"/>
    <property type="match status" value="1"/>
</dbReference>
<dbReference type="InterPro" id="IPR016181">
    <property type="entry name" value="Acyl_CoA_acyltransferase"/>
</dbReference>
<organism evidence="2 3">
    <name type="scientific">Actinocorallia longicatena</name>
    <dbReference type="NCBI Taxonomy" id="111803"/>
    <lineage>
        <taxon>Bacteria</taxon>
        <taxon>Bacillati</taxon>
        <taxon>Actinomycetota</taxon>
        <taxon>Actinomycetes</taxon>
        <taxon>Streptosporangiales</taxon>
        <taxon>Thermomonosporaceae</taxon>
        <taxon>Actinocorallia</taxon>
    </lineage>
</organism>
<protein>
    <submittedName>
        <fullName evidence="2">GNAT family protein</fullName>
    </submittedName>
</protein>
<gene>
    <name evidence="2" type="ORF">GCM10010468_51030</name>
</gene>
<dbReference type="InterPro" id="IPR000182">
    <property type="entry name" value="GNAT_dom"/>
</dbReference>
<dbReference type="SUPFAM" id="SSF55729">
    <property type="entry name" value="Acyl-CoA N-acyltransferases (Nat)"/>
    <property type="match status" value="1"/>
</dbReference>